<evidence type="ECO:0000256" key="1">
    <source>
        <dbReference type="SAM" id="MobiDB-lite"/>
    </source>
</evidence>
<dbReference type="PaxDb" id="243159-AFE_2460"/>
<reference evidence="2 3" key="1">
    <citation type="journal article" date="2008" name="BMC Genomics">
        <title>Acidithiobacillus ferrooxidans metabolism: from genome sequence to industrial applications.</title>
        <authorList>
            <person name="Valdes J."/>
            <person name="Pedroso I."/>
            <person name="Quatrini R."/>
            <person name="Dodson R.J."/>
            <person name="Tettelin H."/>
            <person name="Blake R.II."/>
            <person name="Eisen J.A."/>
            <person name="Holmes D.S."/>
        </authorList>
    </citation>
    <scope>NUCLEOTIDE SEQUENCE [LARGE SCALE GENOMIC DNA]</scope>
    <source>
        <strain evidence="3">ATCC 23270 / DSM 14882 / CIP 104768 / NCIMB 8455</strain>
    </source>
</reference>
<protein>
    <submittedName>
        <fullName evidence="2">Uncharacterized protein</fullName>
    </submittedName>
</protein>
<dbReference type="HOGENOM" id="CLU_3148317_0_0_6"/>
<evidence type="ECO:0000313" key="2">
    <source>
        <dbReference type="EMBL" id="ACK78535.1"/>
    </source>
</evidence>
<dbReference type="AlphaFoldDB" id="B7J6Z6"/>
<feature type="region of interest" description="Disordered" evidence="1">
    <location>
        <begin position="28"/>
        <end position="48"/>
    </location>
</feature>
<sequence length="48" mass="5018">MLIMTEGYVAEPISTLFDASTSVHSNMAKRAGQPGAPKYGASVLHPAN</sequence>
<dbReference type="KEGG" id="afr:AFE_2460"/>
<dbReference type="EMBL" id="CP001219">
    <property type="protein sequence ID" value="ACK78535.1"/>
    <property type="molecule type" value="Genomic_DNA"/>
</dbReference>
<evidence type="ECO:0000313" key="3">
    <source>
        <dbReference type="Proteomes" id="UP000001362"/>
    </source>
</evidence>
<name>B7J6Z6_ACIF2</name>
<accession>B7J6Z6</accession>
<organism evidence="2 3">
    <name type="scientific">Acidithiobacillus ferrooxidans (strain ATCC 23270 / DSM 14882 / CIP 104768 / NCIMB 8455)</name>
    <name type="common">Ferrobacillus ferrooxidans (strain ATCC 23270)</name>
    <dbReference type="NCBI Taxonomy" id="243159"/>
    <lineage>
        <taxon>Bacteria</taxon>
        <taxon>Pseudomonadati</taxon>
        <taxon>Pseudomonadota</taxon>
        <taxon>Acidithiobacillia</taxon>
        <taxon>Acidithiobacillales</taxon>
        <taxon>Acidithiobacillaceae</taxon>
        <taxon>Acidithiobacillus</taxon>
    </lineage>
</organism>
<proteinExistence type="predicted"/>
<dbReference type="Proteomes" id="UP000001362">
    <property type="component" value="Chromosome"/>
</dbReference>
<keyword evidence="3" id="KW-1185">Reference proteome</keyword>
<gene>
    <name evidence="2" type="ordered locus">AFE_2460</name>
</gene>